<sequence length="109" mass="11627">MSIAIYVLVMAGVTYLIRMVPFTFFRKKITSRFWLSFLHYIPYAVLSAMTIPAIFYSTGSMVTAAASTGSMVTAAAGTIVALVMAYFELPLIAVALGASAAAFITGLIL</sequence>
<feature type="transmembrane region" description="Helical" evidence="1">
    <location>
        <begin position="37"/>
        <end position="56"/>
    </location>
</feature>
<feature type="transmembrane region" description="Helical" evidence="1">
    <location>
        <begin position="62"/>
        <end position="84"/>
    </location>
</feature>
<dbReference type="InterPro" id="IPR008407">
    <property type="entry name" value="Brnchd-chn_aa_trnsp_AzlD"/>
</dbReference>
<dbReference type="Proteomes" id="UP000006919">
    <property type="component" value="Chromosome"/>
</dbReference>
<organism evidence="2 3">
    <name type="scientific">Ruminococcus albus (strain ATCC 27210 / DSM 20455 / JCM 14654 / NCDO 2250 / 7)</name>
    <dbReference type="NCBI Taxonomy" id="697329"/>
    <lineage>
        <taxon>Bacteria</taxon>
        <taxon>Bacillati</taxon>
        <taxon>Bacillota</taxon>
        <taxon>Clostridia</taxon>
        <taxon>Eubacteriales</taxon>
        <taxon>Oscillospiraceae</taxon>
        <taxon>Ruminococcus</taxon>
    </lineage>
</organism>
<dbReference type="eggNOG" id="COG4392">
    <property type="taxonomic scope" value="Bacteria"/>
</dbReference>
<name>E6UEA3_RUMA7</name>
<proteinExistence type="predicted"/>
<dbReference type="RefSeq" id="WP_013499602.1">
    <property type="nucleotide sequence ID" value="NC_014833.1"/>
</dbReference>
<dbReference type="AlphaFoldDB" id="E6UEA3"/>
<gene>
    <name evidence="2" type="ordered locus">Rumal_3028</name>
</gene>
<evidence type="ECO:0000313" key="2">
    <source>
        <dbReference type="EMBL" id="ADU23493.1"/>
    </source>
</evidence>
<keyword evidence="1" id="KW-1133">Transmembrane helix</keyword>
<keyword evidence="1" id="KW-0812">Transmembrane</keyword>
<evidence type="ECO:0000256" key="1">
    <source>
        <dbReference type="SAM" id="Phobius"/>
    </source>
</evidence>
<dbReference type="KEGG" id="ral:Rumal_3028"/>
<dbReference type="OrthoDB" id="9811308at2"/>
<feature type="transmembrane region" description="Helical" evidence="1">
    <location>
        <begin position="91"/>
        <end position="108"/>
    </location>
</feature>
<dbReference type="STRING" id="697329.Rumal_3028"/>
<dbReference type="EMBL" id="CP002403">
    <property type="protein sequence ID" value="ADU23493.1"/>
    <property type="molecule type" value="Genomic_DNA"/>
</dbReference>
<feature type="transmembrane region" description="Helical" evidence="1">
    <location>
        <begin position="6"/>
        <end position="25"/>
    </location>
</feature>
<dbReference type="Pfam" id="PF05437">
    <property type="entry name" value="AzlD"/>
    <property type="match status" value="1"/>
</dbReference>
<protein>
    <submittedName>
        <fullName evidence="2">Branched-chain amino acid transport</fullName>
    </submittedName>
</protein>
<dbReference type="HOGENOM" id="CLU_157896_2_1_9"/>
<accession>E6UEA3</accession>
<evidence type="ECO:0000313" key="3">
    <source>
        <dbReference type="Proteomes" id="UP000006919"/>
    </source>
</evidence>
<reference evidence="2 3" key="1">
    <citation type="journal article" date="2011" name="J. Bacteriol.">
        <title>Complete genome of the cellulolytic ruminal bacterium Ruminococcus albus 7.</title>
        <authorList>
            <person name="Suen G."/>
            <person name="Stevenson D.M."/>
            <person name="Bruce D.C."/>
            <person name="Chertkov O."/>
            <person name="Copeland A."/>
            <person name="Cheng J.F."/>
            <person name="Detter C."/>
            <person name="Detter J.C."/>
            <person name="Goodwin L.A."/>
            <person name="Han C.S."/>
            <person name="Hauser L.J."/>
            <person name="Ivanova N.N."/>
            <person name="Kyrpides N.C."/>
            <person name="Land M.L."/>
            <person name="Lapidus A."/>
            <person name="Lucas S."/>
            <person name="Ovchinnikova G."/>
            <person name="Pitluck S."/>
            <person name="Tapia R."/>
            <person name="Woyke T."/>
            <person name="Boyum J."/>
            <person name="Mead D."/>
            <person name="Weimer P.J."/>
        </authorList>
    </citation>
    <scope>NUCLEOTIDE SEQUENCE [LARGE SCALE GENOMIC DNA]</scope>
    <source>
        <strain evidence="3">ATCC 27210 / DSM 20455 / JCM 14654 / NCDO 2250 / 7</strain>
    </source>
</reference>
<keyword evidence="1" id="KW-0472">Membrane</keyword>